<feature type="region of interest" description="Disordered" evidence="2">
    <location>
        <begin position="440"/>
        <end position="475"/>
    </location>
</feature>
<dbReference type="OMA" id="CAESHRE"/>
<feature type="compositionally biased region" description="Polar residues" evidence="2">
    <location>
        <begin position="887"/>
        <end position="903"/>
    </location>
</feature>
<feature type="compositionally biased region" description="Polar residues" evidence="2">
    <location>
        <begin position="372"/>
        <end position="382"/>
    </location>
</feature>
<dbReference type="AlphaFoldDB" id="W5NCK9"/>
<feature type="compositionally biased region" description="Basic and acidic residues" evidence="2">
    <location>
        <begin position="927"/>
        <end position="939"/>
    </location>
</feature>
<proteinExistence type="predicted"/>
<evidence type="ECO:0000256" key="1">
    <source>
        <dbReference type="SAM" id="Coils"/>
    </source>
</evidence>
<feature type="region of interest" description="Disordered" evidence="2">
    <location>
        <begin position="372"/>
        <end position="407"/>
    </location>
</feature>
<sequence length="1158" mass="119360">MANEKENPGSTGYRLQRRTPSLLKRQSLPAPGAQARLALVRRPLRDTWNLQEAPGSARGGPKEPGSECGDGLGVPGKRTSVPERRFSLDSANARPCREPVAMAAKGGKAPLKELTNRAREPGGEGAGRAAKEPSLEATFEIAPAADDPRPAFFPALLGADPDRSLPVGLLQVEEDGAGAAGGGALSPVSEHLRQVHEKLSRRRYFREPSAGQPARRCLTPVLEELALPEEEKAAPLDRICSLYRSFFAVECEGLVEQILSNPSSPAGRGGTPLLGGASAGGWLSIELEPPPQGPGLADSVVEPPCGGLEASEMSEVSLLNLDELDMELVKLKQAGGAAAAAAGGSEEPCSSPRRRSPVALLMERIQSLSSNAGSSLEGTFNVSDRKEGGQAAEADGQEGSRGCGEAGSPGAKANVTLILCPPSAAEPKCGAVDPPELAAAPGQGAVNENDTWELTLGGGEGKPATSDSKDRMSVGNSFSSDVCPLLGDLDSILSTDDSLVRSHPLISSTPLAVPDVFNFHQRATSNPAPSQREAVKANSSAGSEEGSVPPLTDRLLNSTRASCAAASGFPKPKPGTSTRRASLGGQPSGVAKNRKSLLPPPPPPPPPPPAKTGLQANCFSHPRMLDLPKPGPSRRLSLTYPSGPVGAAGSCPPSAVLRKPPRSAGKQLDGIPKPAARGQTPASSAGESSAGAPSSVLSRLSFGGRGEHLSTAGNRLQASGLPKPAASGLRAPVSRRSALGPKVPGTQPGRGTAASSTANPKELLGAPGSEVPGSSSRVRPQTPKLARKTADETLLPVAKRKKVDPVSSGIAVPKVPGSAGAPRGLRRPATRLSGRIPESRETGPPSSKGLQAGSALLTAPKLGLRPPSVCLSKRSKGAVPSADHGSATAQPQESEVSALSANVTFGAKTPPAATPEIANKGAAQSRLDPKDPSPERAAQDESSANVTFETARPAGPRTQNSVPSPPVNRTLDIASPGRAGSLQEEPAGGAAASWAGPPPQSDSPAAPLQNDDSSPSANLTFEAGERAGSPVEENLGVSSLDEQAASPPDKSQGSASCSGCAESHRESRALLARCRRLEEQLKAGSAQCELYCQENEMLQERCRLLEEQLKAGQLFLLRAKANSRLFCACTRTKSLILQRVPQKQTPTFSGEVELHIYT</sequence>
<organism evidence="3 4">
    <name type="scientific">Lepisosteus oculatus</name>
    <name type="common">Spotted gar</name>
    <dbReference type="NCBI Taxonomy" id="7918"/>
    <lineage>
        <taxon>Eukaryota</taxon>
        <taxon>Metazoa</taxon>
        <taxon>Chordata</taxon>
        <taxon>Craniata</taxon>
        <taxon>Vertebrata</taxon>
        <taxon>Euteleostomi</taxon>
        <taxon>Actinopterygii</taxon>
        <taxon>Neopterygii</taxon>
        <taxon>Holostei</taxon>
        <taxon>Semionotiformes</taxon>
        <taxon>Lepisosteidae</taxon>
        <taxon>Lepisosteus</taxon>
    </lineage>
</organism>
<dbReference type="InParanoid" id="W5NCK9"/>
<keyword evidence="1" id="KW-0175">Coiled coil</keyword>
<dbReference type="HOGENOM" id="CLU_275559_0_0_1"/>
<accession>W5NCK9</accession>
<reference evidence="3" key="3">
    <citation type="submission" date="2025-09" db="UniProtKB">
        <authorList>
            <consortium name="Ensembl"/>
        </authorList>
    </citation>
    <scope>IDENTIFICATION</scope>
</reference>
<reference evidence="3" key="2">
    <citation type="submission" date="2025-08" db="UniProtKB">
        <authorList>
            <consortium name="Ensembl"/>
        </authorList>
    </citation>
    <scope>IDENTIFICATION</scope>
</reference>
<feature type="compositionally biased region" description="Pro residues" evidence="2">
    <location>
        <begin position="598"/>
        <end position="610"/>
    </location>
</feature>
<evidence type="ECO:0000256" key="2">
    <source>
        <dbReference type="SAM" id="MobiDB-lite"/>
    </source>
</evidence>
<feature type="compositionally biased region" description="Basic and acidic residues" evidence="2">
    <location>
        <begin position="110"/>
        <end position="122"/>
    </location>
</feature>
<dbReference type="Ensembl" id="ENSLOCT00000018400.1">
    <property type="protein sequence ID" value="ENSLOCP00000018368.1"/>
    <property type="gene ID" value="ENSLOCG00000014919.1"/>
</dbReference>
<dbReference type="Bgee" id="ENSLOCG00000014919">
    <property type="expression patterns" value="Expressed in ovary and 10 other cell types or tissues"/>
</dbReference>
<feature type="coiled-coil region" evidence="1">
    <location>
        <begin position="1060"/>
        <end position="1108"/>
    </location>
</feature>
<name>W5NCK9_LEPOC</name>
<feature type="region of interest" description="Disordered" evidence="2">
    <location>
        <begin position="522"/>
        <end position="1020"/>
    </location>
</feature>
<evidence type="ECO:0000313" key="3">
    <source>
        <dbReference type="Ensembl" id="ENSLOCP00000018368.1"/>
    </source>
</evidence>
<feature type="compositionally biased region" description="Low complexity" evidence="2">
    <location>
        <begin position="986"/>
        <end position="995"/>
    </location>
</feature>
<keyword evidence="4" id="KW-1185">Reference proteome</keyword>
<dbReference type="Proteomes" id="UP000018468">
    <property type="component" value="Linkage group LG7"/>
</dbReference>
<feature type="region of interest" description="Disordered" evidence="2">
    <location>
        <begin position="1038"/>
        <end position="1059"/>
    </location>
</feature>
<feature type="compositionally biased region" description="Low complexity" evidence="2">
    <location>
        <begin position="681"/>
        <end position="695"/>
    </location>
</feature>
<dbReference type="EMBL" id="AHAT01016809">
    <property type="status" value="NOT_ANNOTATED_CDS"/>
    <property type="molecule type" value="Genomic_DNA"/>
</dbReference>
<protein>
    <submittedName>
        <fullName evidence="3">Uncharacterized protein</fullName>
    </submittedName>
</protein>
<feature type="region of interest" description="Disordered" evidence="2">
    <location>
        <begin position="1"/>
        <end position="133"/>
    </location>
</feature>
<evidence type="ECO:0000313" key="4">
    <source>
        <dbReference type="Proteomes" id="UP000018468"/>
    </source>
</evidence>
<feature type="compositionally biased region" description="Polar residues" evidence="2">
    <location>
        <begin position="1010"/>
        <end position="1019"/>
    </location>
</feature>
<reference evidence="4" key="1">
    <citation type="submission" date="2011-12" db="EMBL/GenBank/DDBJ databases">
        <title>The Draft Genome of Lepisosteus oculatus.</title>
        <authorList>
            <consortium name="The Broad Institute Genome Assembly &amp; Analysis Group"/>
            <consortium name="Computational R&amp;D Group"/>
            <consortium name="and Sequencing Platform"/>
            <person name="Di Palma F."/>
            <person name="Alfoldi J."/>
            <person name="Johnson J."/>
            <person name="Berlin A."/>
            <person name="Gnerre S."/>
            <person name="Jaffe D."/>
            <person name="MacCallum I."/>
            <person name="Young S."/>
            <person name="Walker B.J."/>
            <person name="Lander E.S."/>
            <person name="Lindblad-Toh K."/>
        </authorList>
    </citation>
    <scope>NUCLEOTIDE SEQUENCE [LARGE SCALE GENOMIC DNA]</scope>
</reference>